<accession>A0A137NZE1</accession>
<name>A0A137NZE1_CONC2</name>
<dbReference type="AlphaFoldDB" id="A0A137NZE1"/>
<reference evidence="2 3" key="1">
    <citation type="journal article" date="2015" name="Genome Biol. Evol.">
        <title>Phylogenomic analyses indicate that early fungi evolved digesting cell walls of algal ancestors of land plants.</title>
        <authorList>
            <person name="Chang Y."/>
            <person name="Wang S."/>
            <person name="Sekimoto S."/>
            <person name="Aerts A.L."/>
            <person name="Choi C."/>
            <person name="Clum A."/>
            <person name="LaButti K.M."/>
            <person name="Lindquist E.A."/>
            <person name="Yee Ngan C."/>
            <person name="Ohm R.A."/>
            <person name="Salamov A.A."/>
            <person name="Grigoriev I.V."/>
            <person name="Spatafora J.W."/>
            <person name="Berbee M.L."/>
        </authorList>
    </citation>
    <scope>NUCLEOTIDE SEQUENCE [LARGE SCALE GENOMIC DNA]</scope>
    <source>
        <strain evidence="2 3">NRRL 28638</strain>
    </source>
</reference>
<protein>
    <recommendedName>
        <fullName evidence="1">Chaplin domain-containing protein</fullName>
    </recommendedName>
</protein>
<evidence type="ECO:0000313" key="2">
    <source>
        <dbReference type="EMBL" id="KXN68203.1"/>
    </source>
</evidence>
<keyword evidence="3" id="KW-1185">Reference proteome</keyword>
<dbReference type="Pfam" id="PF03777">
    <property type="entry name" value="ChpA-C"/>
    <property type="match status" value="1"/>
</dbReference>
<evidence type="ECO:0000313" key="3">
    <source>
        <dbReference type="Proteomes" id="UP000070444"/>
    </source>
</evidence>
<dbReference type="Proteomes" id="UP000070444">
    <property type="component" value="Unassembled WGS sequence"/>
</dbReference>
<organism evidence="2 3">
    <name type="scientific">Conidiobolus coronatus (strain ATCC 28846 / CBS 209.66 / NRRL 28638)</name>
    <name type="common">Delacroixia coronata</name>
    <dbReference type="NCBI Taxonomy" id="796925"/>
    <lineage>
        <taxon>Eukaryota</taxon>
        <taxon>Fungi</taxon>
        <taxon>Fungi incertae sedis</taxon>
        <taxon>Zoopagomycota</taxon>
        <taxon>Entomophthoromycotina</taxon>
        <taxon>Entomophthoromycetes</taxon>
        <taxon>Entomophthorales</taxon>
        <taxon>Ancylistaceae</taxon>
        <taxon>Conidiobolus</taxon>
    </lineage>
</organism>
<evidence type="ECO:0000259" key="1">
    <source>
        <dbReference type="PROSITE" id="PS51884"/>
    </source>
</evidence>
<sequence>MFYNYIKTKLRYLKQQQVKPAINTLPISTKHHIFLTLKTLSVMKLTILSISALIHSLSPHPLSVAASAHSLGLASGNNIQVPINIPANICGNAVSPVGLLNPTFGNLCTNI</sequence>
<dbReference type="PROSITE" id="PS51884">
    <property type="entry name" value="CHAPLIN"/>
    <property type="match status" value="1"/>
</dbReference>
<dbReference type="EMBL" id="KQ964589">
    <property type="protein sequence ID" value="KXN68203.1"/>
    <property type="molecule type" value="Genomic_DNA"/>
</dbReference>
<proteinExistence type="predicted"/>
<gene>
    <name evidence="2" type="ORF">CONCODRAFT_9583</name>
</gene>
<feature type="domain" description="Chaplin" evidence="1">
    <location>
        <begin position="70"/>
        <end position="110"/>
    </location>
</feature>
<dbReference type="InterPro" id="IPR005528">
    <property type="entry name" value="ChpA-H"/>
</dbReference>